<sequence>MDGPAFYLGEAGESGHVSAFTPCHDIGRPGNHRSFKVIYDIDCDCPVRHLYQCSWSHTGIPHFFDYSPGVVTAILLIVPFSIMFFRQLIRQKEFSMKGIALFLVIGIVLMYPVILLFLFIAGLL</sequence>
<evidence type="ECO:0000313" key="3">
    <source>
        <dbReference type="Proteomes" id="UP001232445"/>
    </source>
</evidence>
<keyword evidence="1" id="KW-1133">Transmembrane helix</keyword>
<feature type="transmembrane region" description="Helical" evidence="1">
    <location>
        <begin position="98"/>
        <end position="121"/>
    </location>
</feature>
<proteinExistence type="predicted"/>
<protein>
    <submittedName>
        <fullName evidence="2">Cellulose synthase/poly-beta-1,6-N-acetylglucosamine synthase-like glycosyltransferase</fullName>
    </submittedName>
</protein>
<feature type="transmembrane region" description="Helical" evidence="1">
    <location>
        <begin position="66"/>
        <end position="86"/>
    </location>
</feature>
<dbReference type="EMBL" id="JAUSUQ010000034">
    <property type="protein sequence ID" value="MDQ0341131.1"/>
    <property type="molecule type" value="Genomic_DNA"/>
</dbReference>
<organism evidence="2 3">
    <name type="scientific">Caldalkalibacillus uzonensis</name>
    <dbReference type="NCBI Taxonomy" id="353224"/>
    <lineage>
        <taxon>Bacteria</taxon>
        <taxon>Bacillati</taxon>
        <taxon>Bacillota</taxon>
        <taxon>Bacilli</taxon>
        <taxon>Bacillales</taxon>
        <taxon>Bacillaceae</taxon>
        <taxon>Caldalkalibacillus</taxon>
    </lineage>
</organism>
<reference evidence="2 3" key="1">
    <citation type="submission" date="2023-07" db="EMBL/GenBank/DDBJ databases">
        <title>Genomic Encyclopedia of Type Strains, Phase IV (KMG-IV): sequencing the most valuable type-strain genomes for metagenomic binning, comparative biology and taxonomic classification.</title>
        <authorList>
            <person name="Goeker M."/>
        </authorList>
    </citation>
    <scope>NUCLEOTIDE SEQUENCE [LARGE SCALE GENOMIC DNA]</scope>
    <source>
        <strain evidence="2 3">DSM 17740</strain>
    </source>
</reference>
<comment type="caution">
    <text evidence="2">The sequence shown here is derived from an EMBL/GenBank/DDBJ whole genome shotgun (WGS) entry which is preliminary data.</text>
</comment>
<accession>A0ABU0CYA0</accession>
<keyword evidence="1" id="KW-0472">Membrane</keyword>
<keyword evidence="3" id="KW-1185">Reference proteome</keyword>
<name>A0ABU0CYA0_9BACI</name>
<evidence type="ECO:0000313" key="2">
    <source>
        <dbReference type="EMBL" id="MDQ0341131.1"/>
    </source>
</evidence>
<keyword evidence="1" id="KW-0812">Transmembrane</keyword>
<gene>
    <name evidence="2" type="ORF">J2S00_003975</name>
</gene>
<dbReference type="Proteomes" id="UP001232445">
    <property type="component" value="Unassembled WGS sequence"/>
</dbReference>
<evidence type="ECO:0000256" key="1">
    <source>
        <dbReference type="SAM" id="Phobius"/>
    </source>
</evidence>